<dbReference type="PANTHER" id="PTHR35526:SF3">
    <property type="entry name" value="ANTI-SIGMA-F FACTOR RSBW"/>
    <property type="match status" value="1"/>
</dbReference>
<protein>
    <submittedName>
        <fullName evidence="4">ATP-binding protein</fullName>
    </submittedName>
</protein>
<dbReference type="InterPro" id="IPR036890">
    <property type="entry name" value="HATPase_C_sf"/>
</dbReference>
<dbReference type="CDD" id="cd16936">
    <property type="entry name" value="HATPase_RsbW-like"/>
    <property type="match status" value="1"/>
</dbReference>
<proteinExistence type="predicted"/>
<keyword evidence="4" id="KW-0067">ATP-binding</keyword>
<keyword evidence="1" id="KW-0723">Serine/threonine-protein kinase</keyword>
<evidence type="ECO:0000256" key="2">
    <source>
        <dbReference type="SAM" id="MobiDB-lite"/>
    </source>
</evidence>
<reference evidence="4" key="1">
    <citation type="submission" date="2022-06" db="EMBL/GenBank/DDBJ databases">
        <title>Complete genome sequence of Streptomyces nigrescens HEK616.</title>
        <authorList>
            <person name="Asamizu S."/>
            <person name="Onaka H."/>
        </authorList>
    </citation>
    <scope>NUCLEOTIDE SEQUENCE</scope>
    <source>
        <strain evidence="4">HEK616</strain>
    </source>
</reference>
<feature type="domain" description="Histidine kinase/HSP90-like ATPase" evidence="3">
    <location>
        <begin position="44"/>
        <end position="154"/>
    </location>
</feature>
<evidence type="ECO:0000313" key="5">
    <source>
        <dbReference type="Proteomes" id="UP001059597"/>
    </source>
</evidence>
<name>A0ABM7ZYT6_STRNI</name>
<gene>
    <name evidence="4" type="ORF">HEK616_49220</name>
</gene>
<accession>A0ABM7ZYT6</accession>
<dbReference type="Pfam" id="PF13581">
    <property type="entry name" value="HATPase_c_2"/>
    <property type="match status" value="1"/>
</dbReference>
<dbReference type="InterPro" id="IPR050267">
    <property type="entry name" value="Anti-sigma-factor_SerPK"/>
</dbReference>
<feature type="compositionally biased region" description="Basic and acidic residues" evidence="2">
    <location>
        <begin position="11"/>
        <end position="23"/>
    </location>
</feature>
<evidence type="ECO:0000256" key="1">
    <source>
        <dbReference type="ARBA" id="ARBA00022527"/>
    </source>
</evidence>
<keyword evidence="1" id="KW-0418">Kinase</keyword>
<keyword evidence="5" id="KW-1185">Reference proteome</keyword>
<dbReference type="SUPFAM" id="SSF55874">
    <property type="entry name" value="ATPase domain of HSP90 chaperone/DNA topoisomerase II/histidine kinase"/>
    <property type="match status" value="1"/>
</dbReference>
<dbReference type="EMBL" id="AP026073">
    <property type="protein sequence ID" value="BDM71435.1"/>
    <property type="molecule type" value="Genomic_DNA"/>
</dbReference>
<evidence type="ECO:0000259" key="3">
    <source>
        <dbReference type="Pfam" id="PF13581"/>
    </source>
</evidence>
<dbReference type="PANTHER" id="PTHR35526">
    <property type="entry name" value="ANTI-SIGMA-F FACTOR RSBW-RELATED"/>
    <property type="match status" value="1"/>
</dbReference>
<dbReference type="Gene3D" id="3.30.565.10">
    <property type="entry name" value="Histidine kinase-like ATPase, C-terminal domain"/>
    <property type="match status" value="1"/>
</dbReference>
<dbReference type="Proteomes" id="UP001059597">
    <property type="component" value="Chromosome"/>
</dbReference>
<feature type="region of interest" description="Disordered" evidence="2">
    <location>
        <begin position="1"/>
        <end position="36"/>
    </location>
</feature>
<dbReference type="InterPro" id="IPR003594">
    <property type="entry name" value="HATPase_dom"/>
</dbReference>
<sequence>MGAGESMRQPVRREERERRHTTTEHGQGGAARAPGVLERKVRRADLRAVGEVRRELRQLLSRWAAPGGGELAEVATLLTSELVTNALVHADGDAVVTAKVGDRLRVEVRDYAPGRPEVRAASADGTSGRGLMLVRALADAWGIRSEGFGKCVWFELGGGPA</sequence>
<keyword evidence="4" id="KW-0547">Nucleotide-binding</keyword>
<evidence type="ECO:0000313" key="4">
    <source>
        <dbReference type="EMBL" id="BDM71435.1"/>
    </source>
</evidence>
<dbReference type="GO" id="GO:0005524">
    <property type="term" value="F:ATP binding"/>
    <property type="evidence" value="ECO:0007669"/>
    <property type="project" value="UniProtKB-KW"/>
</dbReference>
<keyword evidence="1" id="KW-0808">Transferase</keyword>
<organism evidence="4 5">
    <name type="scientific">Streptomyces nigrescens</name>
    <dbReference type="NCBI Taxonomy" id="1920"/>
    <lineage>
        <taxon>Bacteria</taxon>
        <taxon>Bacillati</taxon>
        <taxon>Actinomycetota</taxon>
        <taxon>Actinomycetes</taxon>
        <taxon>Kitasatosporales</taxon>
        <taxon>Streptomycetaceae</taxon>
        <taxon>Streptomyces</taxon>
    </lineage>
</organism>